<evidence type="ECO:0008006" key="3">
    <source>
        <dbReference type="Google" id="ProtNLM"/>
    </source>
</evidence>
<evidence type="ECO:0000313" key="2">
    <source>
        <dbReference type="Proteomes" id="UP000183257"/>
    </source>
</evidence>
<accession>A0A1K1NXE4</accession>
<dbReference type="AlphaFoldDB" id="A0A1K1NXE4"/>
<reference evidence="2" key="1">
    <citation type="submission" date="2016-11" db="EMBL/GenBank/DDBJ databases">
        <authorList>
            <person name="Varghese N."/>
            <person name="Submissions S."/>
        </authorList>
    </citation>
    <scope>NUCLEOTIDE SEQUENCE [LARGE SCALE GENOMIC DNA]</scope>
    <source>
        <strain evidence="2">DSM 24786</strain>
    </source>
</reference>
<proteinExistence type="predicted"/>
<dbReference type="OrthoDB" id="9821177at2"/>
<dbReference type="RefSeq" id="WP_072303116.1">
    <property type="nucleotide sequence ID" value="NZ_FPIY01000002.1"/>
</dbReference>
<sequence>MTKKSIAFLVLIFIVLTSCKENKTSESYNDNKEIVAASAKENLNLDQSDLYCKVQIGSTEKEALSSYFKSSNTLKKGFITTTFSISLEEAMYNDTPLDIELMMHNKSNSPKLNAGTYPIKGLMAPAEGVVPYFDIIGNVVDMESYQNAIDANILDDLEDNFVILPEGANKLIIESSGDIEDEEDGEFYKMGKQLLKGNLEVLLLRVTTKEKINLRVNFKIINECGISKKI</sequence>
<keyword evidence="2" id="KW-1185">Reference proteome</keyword>
<evidence type="ECO:0000313" key="1">
    <source>
        <dbReference type="EMBL" id="SFW39937.1"/>
    </source>
</evidence>
<dbReference type="PROSITE" id="PS51257">
    <property type="entry name" value="PROKAR_LIPOPROTEIN"/>
    <property type="match status" value="1"/>
</dbReference>
<dbReference type="EMBL" id="FPIY01000002">
    <property type="protein sequence ID" value="SFW39937.1"/>
    <property type="molecule type" value="Genomic_DNA"/>
</dbReference>
<dbReference type="Proteomes" id="UP000183257">
    <property type="component" value="Unassembled WGS sequence"/>
</dbReference>
<gene>
    <name evidence="1" type="ORF">SAMN05660313_01436</name>
</gene>
<protein>
    <recommendedName>
        <fullName evidence="3">Lipoprotein</fullName>
    </recommendedName>
</protein>
<organism evidence="1 2">
    <name type="scientific">Cellulophaga fucicola</name>
    <dbReference type="NCBI Taxonomy" id="76595"/>
    <lineage>
        <taxon>Bacteria</taxon>
        <taxon>Pseudomonadati</taxon>
        <taxon>Bacteroidota</taxon>
        <taxon>Flavobacteriia</taxon>
        <taxon>Flavobacteriales</taxon>
        <taxon>Flavobacteriaceae</taxon>
        <taxon>Cellulophaga</taxon>
    </lineage>
</organism>
<name>A0A1K1NXE4_9FLAO</name>